<dbReference type="PROSITE" id="PS00478">
    <property type="entry name" value="LIM_DOMAIN_1"/>
    <property type="match status" value="2"/>
</dbReference>
<dbReference type="Gene3D" id="2.10.110.10">
    <property type="entry name" value="Cysteine Rich Protein"/>
    <property type="match status" value="2"/>
</dbReference>
<dbReference type="SUPFAM" id="SSF57889">
    <property type="entry name" value="Cysteine-rich domain"/>
    <property type="match status" value="1"/>
</dbReference>
<evidence type="ECO:0000256" key="4">
    <source>
        <dbReference type="PROSITE-ProRule" id="PRU00125"/>
    </source>
</evidence>
<dbReference type="PROSITE" id="PS50023">
    <property type="entry name" value="LIM_DOMAIN_2"/>
    <property type="match status" value="1"/>
</dbReference>
<name>A0A369J6M0_HYPMA</name>
<dbReference type="InterPro" id="IPR002219">
    <property type="entry name" value="PKC_DAG/PE"/>
</dbReference>
<keyword evidence="3 4" id="KW-0862">Zinc</keyword>
<dbReference type="SUPFAM" id="SSF48350">
    <property type="entry name" value="GTPase activation domain, GAP"/>
    <property type="match status" value="1"/>
</dbReference>
<feature type="compositionally biased region" description="Polar residues" evidence="6">
    <location>
        <begin position="240"/>
        <end position="249"/>
    </location>
</feature>
<dbReference type="GO" id="GO:0046872">
    <property type="term" value="F:metal ion binding"/>
    <property type="evidence" value="ECO:0007669"/>
    <property type="project" value="UniProtKB-KW"/>
</dbReference>
<keyword evidence="2 4" id="KW-0479">Metal-binding</keyword>
<dbReference type="PROSITE" id="PS50238">
    <property type="entry name" value="RHOGAP"/>
    <property type="match status" value="1"/>
</dbReference>
<dbReference type="FunCoup" id="A0A369J6M0">
    <property type="interactions" value="278"/>
</dbReference>
<dbReference type="PANTHER" id="PTHR46075:SF2">
    <property type="entry name" value="RHO GTPASE ACTIVATING PROTEIN AT 5A, ISOFORM A"/>
    <property type="match status" value="1"/>
</dbReference>
<comment type="caution">
    <text evidence="10">The sequence shown here is derived from an EMBL/GenBank/DDBJ whole genome shotgun (WGS) entry which is preliminary data.</text>
</comment>
<feature type="compositionally biased region" description="Polar residues" evidence="6">
    <location>
        <begin position="459"/>
        <end position="478"/>
    </location>
</feature>
<feature type="compositionally biased region" description="Basic and acidic residues" evidence="6">
    <location>
        <begin position="593"/>
        <end position="606"/>
    </location>
</feature>
<feature type="region of interest" description="Disordered" evidence="6">
    <location>
        <begin position="687"/>
        <end position="736"/>
    </location>
</feature>
<evidence type="ECO:0000259" key="8">
    <source>
        <dbReference type="PROSITE" id="PS50081"/>
    </source>
</evidence>
<feature type="compositionally biased region" description="Low complexity" evidence="6">
    <location>
        <begin position="1068"/>
        <end position="1095"/>
    </location>
</feature>
<dbReference type="InterPro" id="IPR001781">
    <property type="entry name" value="Znf_LIM"/>
</dbReference>
<feature type="compositionally biased region" description="Polar residues" evidence="6">
    <location>
        <begin position="543"/>
        <end position="565"/>
    </location>
</feature>
<feature type="region of interest" description="Disordered" evidence="6">
    <location>
        <begin position="751"/>
        <end position="788"/>
    </location>
</feature>
<feature type="compositionally biased region" description="Polar residues" evidence="6">
    <location>
        <begin position="332"/>
        <end position="343"/>
    </location>
</feature>
<feature type="compositionally biased region" description="Polar residues" evidence="6">
    <location>
        <begin position="372"/>
        <end position="383"/>
    </location>
</feature>
<dbReference type="GO" id="GO:0007165">
    <property type="term" value="P:signal transduction"/>
    <property type="evidence" value="ECO:0007669"/>
    <property type="project" value="InterPro"/>
</dbReference>
<feature type="compositionally biased region" description="Low complexity" evidence="6">
    <location>
        <begin position="756"/>
        <end position="769"/>
    </location>
</feature>
<dbReference type="PANTHER" id="PTHR46075">
    <property type="entry name" value="CHIMERIN FAMILY MEMBER"/>
    <property type="match status" value="1"/>
</dbReference>
<evidence type="ECO:0000256" key="6">
    <source>
        <dbReference type="SAM" id="MobiDB-lite"/>
    </source>
</evidence>
<dbReference type="Pfam" id="PF00620">
    <property type="entry name" value="RhoGAP"/>
    <property type="match status" value="1"/>
</dbReference>
<dbReference type="InParanoid" id="A0A369J6M0"/>
<evidence type="ECO:0000259" key="7">
    <source>
        <dbReference type="PROSITE" id="PS50023"/>
    </source>
</evidence>
<feature type="compositionally biased region" description="Basic and acidic residues" evidence="6">
    <location>
        <begin position="156"/>
        <end position="169"/>
    </location>
</feature>
<keyword evidence="5" id="KW-0175">Coiled coil</keyword>
<feature type="compositionally biased region" description="Basic and acidic residues" evidence="6">
    <location>
        <begin position="446"/>
        <end position="458"/>
    </location>
</feature>
<feature type="domain" description="Rho-GAP" evidence="9">
    <location>
        <begin position="1219"/>
        <end position="1414"/>
    </location>
</feature>
<keyword evidence="11" id="KW-1185">Reference proteome</keyword>
<dbReference type="InterPro" id="IPR008936">
    <property type="entry name" value="Rho_GTPase_activation_prot"/>
</dbReference>
<reference evidence="10" key="1">
    <citation type="submission" date="2018-04" db="EMBL/GenBank/DDBJ databases">
        <title>Whole genome sequencing of Hypsizygus marmoreus.</title>
        <authorList>
            <person name="Choi I.-G."/>
            <person name="Min B."/>
            <person name="Kim J.-G."/>
            <person name="Kim S."/>
            <person name="Oh Y.-L."/>
            <person name="Kong W.-S."/>
            <person name="Park H."/>
            <person name="Jeong J."/>
            <person name="Song E.-S."/>
        </authorList>
    </citation>
    <scope>NUCLEOTIDE SEQUENCE [LARGE SCALE GENOMIC DNA]</scope>
    <source>
        <strain evidence="10">51987-8</strain>
    </source>
</reference>
<dbReference type="InterPro" id="IPR046349">
    <property type="entry name" value="C1-like_sf"/>
</dbReference>
<dbReference type="STRING" id="39966.A0A369J6M0"/>
<proteinExistence type="predicted"/>
<feature type="compositionally biased region" description="Low complexity" evidence="6">
    <location>
        <begin position="415"/>
        <end position="442"/>
    </location>
</feature>
<evidence type="ECO:0000256" key="1">
    <source>
        <dbReference type="ARBA" id="ARBA00022468"/>
    </source>
</evidence>
<feature type="compositionally biased region" description="Low complexity" evidence="6">
    <location>
        <begin position="182"/>
        <end position="195"/>
    </location>
</feature>
<evidence type="ECO:0000256" key="2">
    <source>
        <dbReference type="ARBA" id="ARBA00022723"/>
    </source>
</evidence>
<evidence type="ECO:0000313" key="11">
    <source>
        <dbReference type="Proteomes" id="UP000076154"/>
    </source>
</evidence>
<feature type="domain" description="Phorbol-ester/DAG-type" evidence="8">
    <location>
        <begin position="1149"/>
        <end position="1196"/>
    </location>
</feature>
<sequence>MADNPALEDRLCPGCKKSAVSEQGGLVVAFGQSFFHVDCFKCAKCGDQVTADTNLLLLSDGSPICANCSYNCNVCHLPILDEAIMTGDDSYHAHCFKCKVCKSRIDDLVFAKTSQGIYCMDCHSDRMIKIRKHTQKKAEREKAEKERIAGGSGSTKSRERDARNYHRENGTSSPALDHPNNSHLYSSTSSRPSSSRGPNATPVRSPAKSPHGPYVSDAFASSAQIPPSSIDGRIKPPLSTYPSNQSFSVTIAPPAESEYPPSHTQPYPPRSDSVPQFERPNPVKQSTLPIPNSSVEVDPDGRRRSYDDGVRPLNVLFGNNGDAAQQVPDGQPVSSSDSLNVVTSRRDKRRSINPALSLSDFNPVTSGRALSPTLSPRSTSVNGNLPYDRTPTPPTPGGRESPHTALSPLRETFHPRSPSSSRPTSHGSSHQSHSSLQTATTSPPQSEEHWHDQSHLYSEEQSQDQTIVVKSPPSSVTLGSVPPKARAKAAGYNGNSAQNVGGPQADNVRLSGGLSPQEREGLRTQRSFDDRQHSGSRPDSGRSYHSLTRSRSVSPAYQDVPQNVESETESDPEAEGTDQRAQARDSLPPAPPPKDHPSPNDIKPDPNDIEPDSSVQSHLDSGSEELSDSSPVEHTSHSTFIAPALPPIRISMNTADFSELFNSVGAFPSLKSLDRLAKIQEATVNAPFTPPPTANFEESLTPRSNTTITPTPPNEVDASGRPEDVDYHHALPSSAPSLLSLQPKSVFSQLNKLNGSEPHAPSSASSEQSTVVETNGSLGVLKESTNSTRITLTEPDSAVAAPFKSETTDLVVTRLQEAVIDARERGAQQLKMDRGFVEAILSAMAAQKAEFQQLKSKFDGAKRTSKQYIEGLTVAQTEYDRELKARRDAEAEVTRLRVLLSGQVARLTAMSGDSRRTELRQQLSKELNDNLSGLEQDLSNLKVERDMAMAEVEELSATKGTVASSEAAPANLGRTMTKRLDSIKGQYKRELVPLKKEREGLTREIAELKAVRDVFLEETTVLNARNEELAQLSAVYSRRMESIAEAPSTNFNDTFRASLDKTRPQPQPQQHPQQHQQQTIPLPPSLSSSTSGSSTIHDDSMVDTRYMKMPKQEMEQSTPSKGMFRKWPGTKAKEVISPPVVVERKARLEHNFQQLSVLRFTRCDHCGDKMWGSQLRCTACPTSIHVRCVTHIQTPCAQQNSVVEPESPPTPLPPSMFGRDLVEQVHADCNDDEHQVPVIVEKCIDAVESLALDYEGIYRKTGGSGQSKAITQLFERGDYSSFDLRDSDRFNDICSVTSVLKNYFRSLPVPLLTFDLHDEFMHAVHLRDQVVRQQLLLDLVNRLPDEHYYTLRMLMLHLNRVRERCDKNLMNARNLGVVFGPTLMRSRDPGAEFSDMAGKALSIEWLVENAPLIFKPAN</sequence>
<dbReference type="CDD" id="cd09394">
    <property type="entry name" value="LIM1_Rga"/>
    <property type="match status" value="1"/>
</dbReference>
<dbReference type="PROSITE" id="PS00479">
    <property type="entry name" value="ZF_DAG_PE_1"/>
    <property type="match status" value="1"/>
</dbReference>
<protein>
    <submittedName>
        <fullName evidence="10">Rho-type GTPase-activating protein 3</fullName>
    </submittedName>
</protein>
<evidence type="ECO:0000259" key="9">
    <source>
        <dbReference type="PROSITE" id="PS50238"/>
    </source>
</evidence>
<evidence type="ECO:0000313" key="10">
    <source>
        <dbReference type="EMBL" id="RDB16810.1"/>
    </source>
</evidence>
<feature type="compositionally biased region" description="Basic and acidic residues" evidence="6">
    <location>
        <begin position="136"/>
        <end position="148"/>
    </location>
</feature>
<accession>A0A369J6M0</accession>
<dbReference type="InterPro" id="IPR051854">
    <property type="entry name" value="Rho-type_GAP"/>
</dbReference>
<gene>
    <name evidence="10" type="primary">rga3</name>
    <name evidence="10" type="ORF">Hypma_002665</name>
</gene>
<dbReference type="CDD" id="cd00029">
    <property type="entry name" value="C1"/>
    <property type="match status" value="1"/>
</dbReference>
<dbReference type="SMART" id="SM00132">
    <property type="entry name" value="LIM"/>
    <property type="match status" value="2"/>
</dbReference>
<dbReference type="FunFam" id="1.10.555.10:FF:000043">
    <property type="entry name" value="Rho GTPase activator Rga"/>
    <property type="match status" value="1"/>
</dbReference>
<feature type="compositionally biased region" description="Polar residues" evidence="6">
    <location>
        <begin position="696"/>
        <end position="709"/>
    </location>
</feature>
<dbReference type="SMART" id="SM00324">
    <property type="entry name" value="RhoGAP"/>
    <property type="match status" value="1"/>
</dbReference>
<dbReference type="Pfam" id="PF00130">
    <property type="entry name" value="C1_1"/>
    <property type="match status" value="1"/>
</dbReference>
<feature type="compositionally biased region" description="Acidic residues" evidence="6">
    <location>
        <begin position="566"/>
        <end position="576"/>
    </location>
</feature>
<dbReference type="Gene3D" id="1.10.555.10">
    <property type="entry name" value="Rho GTPase activation protein"/>
    <property type="match status" value="1"/>
</dbReference>
<evidence type="ECO:0000256" key="5">
    <source>
        <dbReference type="SAM" id="Coils"/>
    </source>
</evidence>
<feature type="compositionally biased region" description="Basic and acidic residues" evidence="6">
    <location>
        <begin position="299"/>
        <end position="310"/>
    </location>
</feature>
<keyword evidence="4" id="KW-0440">LIM domain</keyword>
<dbReference type="EMBL" id="LUEZ02000122">
    <property type="protein sequence ID" value="RDB16810.1"/>
    <property type="molecule type" value="Genomic_DNA"/>
</dbReference>
<feature type="coiled-coil region" evidence="5">
    <location>
        <begin position="924"/>
        <end position="958"/>
    </location>
</feature>
<dbReference type="Proteomes" id="UP000076154">
    <property type="component" value="Unassembled WGS sequence"/>
</dbReference>
<feature type="coiled-coil region" evidence="5">
    <location>
        <begin position="844"/>
        <end position="892"/>
    </location>
</feature>
<feature type="compositionally biased region" description="Polar residues" evidence="6">
    <location>
        <begin position="770"/>
        <end position="788"/>
    </location>
</feature>
<dbReference type="SMART" id="SM00109">
    <property type="entry name" value="C1"/>
    <property type="match status" value="1"/>
</dbReference>
<organism evidence="10 11">
    <name type="scientific">Hypsizygus marmoreus</name>
    <name type="common">White beech mushroom</name>
    <name type="synonym">Agaricus marmoreus</name>
    <dbReference type="NCBI Taxonomy" id="39966"/>
    <lineage>
        <taxon>Eukaryota</taxon>
        <taxon>Fungi</taxon>
        <taxon>Dikarya</taxon>
        <taxon>Basidiomycota</taxon>
        <taxon>Agaricomycotina</taxon>
        <taxon>Agaricomycetes</taxon>
        <taxon>Agaricomycetidae</taxon>
        <taxon>Agaricales</taxon>
        <taxon>Tricholomatineae</taxon>
        <taxon>Lyophyllaceae</taxon>
        <taxon>Hypsizygus</taxon>
    </lineage>
</organism>
<feature type="region of interest" description="Disordered" evidence="6">
    <location>
        <begin position="133"/>
        <end position="637"/>
    </location>
</feature>
<feature type="compositionally biased region" description="Polar residues" evidence="6">
    <location>
        <begin position="354"/>
        <end position="365"/>
    </location>
</feature>
<dbReference type="InterPro" id="IPR000198">
    <property type="entry name" value="RhoGAP_dom"/>
</dbReference>
<dbReference type="Pfam" id="PF00412">
    <property type="entry name" value="LIM"/>
    <property type="match status" value="2"/>
</dbReference>
<dbReference type="Gene3D" id="3.30.60.20">
    <property type="match status" value="1"/>
</dbReference>
<dbReference type="GO" id="GO:0005096">
    <property type="term" value="F:GTPase activator activity"/>
    <property type="evidence" value="ECO:0007669"/>
    <property type="project" value="UniProtKB-KW"/>
</dbReference>
<feature type="region of interest" description="Disordered" evidence="6">
    <location>
        <begin position="1047"/>
        <end position="1101"/>
    </location>
</feature>
<dbReference type="CDD" id="cd09395">
    <property type="entry name" value="LIM2_Rga"/>
    <property type="match status" value="1"/>
</dbReference>
<keyword evidence="1" id="KW-0343">GTPase activation</keyword>
<feature type="compositionally biased region" description="Polar residues" evidence="6">
    <location>
        <begin position="283"/>
        <end position="295"/>
    </location>
</feature>
<evidence type="ECO:0000256" key="3">
    <source>
        <dbReference type="ARBA" id="ARBA00022833"/>
    </source>
</evidence>
<feature type="compositionally biased region" description="Basic and acidic residues" evidence="6">
    <location>
        <begin position="517"/>
        <end position="533"/>
    </location>
</feature>
<feature type="compositionally biased region" description="Basic and acidic residues" evidence="6">
    <location>
        <begin position="718"/>
        <end position="729"/>
    </location>
</feature>
<feature type="domain" description="LIM zinc-binding" evidence="7">
    <location>
        <begin position="70"/>
        <end position="129"/>
    </location>
</feature>
<dbReference type="OrthoDB" id="79452at2759"/>
<dbReference type="PROSITE" id="PS50081">
    <property type="entry name" value="ZF_DAG_PE_2"/>
    <property type="match status" value="1"/>
</dbReference>